<organism evidence="1 2">
    <name type="scientific">Burkholderia gladioli</name>
    <name type="common">Pseudomonas marginata</name>
    <name type="synonym">Phytomonas marginata</name>
    <dbReference type="NCBI Taxonomy" id="28095"/>
    <lineage>
        <taxon>Bacteria</taxon>
        <taxon>Pseudomonadati</taxon>
        <taxon>Pseudomonadota</taxon>
        <taxon>Betaproteobacteria</taxon>
        <taxon>Burkholderiales</taxon>
        <taxon>Burkholderiaceae</taxon>
        <taxon>Burkholderia</taxon>
    </lineage>
</organism>
<evidence type="ECO:0008006" key="3">
    <source>
        <dbReference type="Google" id="ProtNLM"/>
    </source>
</evidence>
<sequence length="297" mass="33862">MPSIPRKLIPDDQCIVVLDTSPVRDIAYESSTPPWVATFEKMADAGYSFSLADNAVTELLNQRLDGRLTEADLHKIHKALAPFLNPDAPVLPGKKDLLAMIGESEDLDWSEAEVSDFATRAWAVLCDPSLLNEDSGKDIKRALQDDREDWTELFKDLDDAHAEWMAHAPDGEATRPLHEYDHPQLDKALATEASRGKSQSPSIAERQDLMIRYIWRQWVRTRKSKEPYDPTSDKKINDGIDLDLYRYLMLPAFVVAGDNGFHGKIADLRRPQLKWFWRPQDLADAWERGDNPRPAWN</sequence>
<evidence type="ECO:0000313" key="1">
    <source>
        <dbReference type="EMBL" id="KGC16331.1"/>
    </source>
</evidence>
<gene>
    <name evidence="1" type="ORF">DM48_3378</name>
</gene>
<comment type="caution">
    <text evidence="1">The sequence shown here is derived from an EMBL/GenBank/DDBJ whole genome shotgun (WGS) entry which is preliminary data.</text>
</comment>
<dbReference type="Proteomes" id="UP000029590">
    <property type="component" value="Unassembled WGS sequence"/>
</dbReference>
<reference evidence="1 2" key="1">
    <citation type="submission" date="2014-04" db="EMBL/GenBank/DDBJ databases">
        <authorList>
            <person name="Bishop-Lilly K.A."/>
            <person name="Broomall S.M."/>
            <person name="Chain P.S."/>
            <person name="Chertkov O."/>
            <person name="Coyne S.R."/>
            <person name="Daligault H.E."/>
            <person name="Davenport K.W."/>
            <person name="Erkkila T."/>
            <person name="Frey K.G."/>
            <person name="Gibbons H.S."/>
            <person name="Gu W."/>
            <person name="Jaissle J."/>
            <person name="Johnson S.L."/>
            <person name="Koroleva G.I."/>
            <person name="Ladner J.T."/>
            <person name="Lo C.-C."/>
            <person name="Minogue T.D."/>
            <person name="Munk C."/>
            <person name="Palacios G.F."/>
            <person name="Redden C.L."/>
            <person name="Rosenzweig C.N."/>
            <person name="Scholz M.B."/>
            <person name="Teshima H."/>
            <person name="Xu Y."/>
        </authorList>
    </citation>
    <scope>NUCLEOTIDE SEQUENCE [LARGE SCALE GENOMIC DNA]</scope>
    <source>
        <strain evidence="2">gladioli</strain>
    </source>
</reference>
<evidence type="ECO:0000313" key="2">
    <source>
        <dbReference type="Proteomes" id="UP000029590"/>
    </source>
</evidence>
<proteinExistence type="predicted"/>
<accession>A0AAW3F7Z7</accession>
<dbReference type="EMBL" id="JPGG01000015">
    <property type="protein sequence ID" value="KGC16331.1"/>
    <property type="molecule type" value="Genomic_DNA"/>
</dbReference>
<protein>
    <recommendedName>
        <fullName evidence="3">DUF4935 domain-containing protein</fullName>
    </recommendedName>
</protein>
<dbReference type="AlphaFoldDB" id="A0AAW3F7Z7"/>
<name>A0AAW3F7Z7_BURGA</name>